<feature type="compositionally biased region" description="Polar residues" evidence="1">
    <location>
        <begin position="24"/>
        <end position="38"/>
    </location>
</feature>
<name>F6T657_CIOIN</name>
<dbReference type="Proteomes" id="UP000008144">
    <property type="component" value="Unassembled WGS sequence"/>
</dbReference>
<organism evidence="2 3">
    <name type="scientific">Ciona intestinalis</name>
    <name type="common">Transparent sea squirt</name>
    <name type="synonym">Ascidia intestinalis</name>
    <dbReference type="NCBI Taxonomy" id="7719"/>
    <lineage>
        <taxon>Eukaryota</taxon>
        <taxon>Metazoa</taxon>
        <taxon>Chordata</taxon>
        <taxon>Tunicata</taxon>
        <taxon>Ascidiacea</taxon>
        <taxon>Phlebobranchia</taxon>
        <taxon>Cionidae</taxon>
        <taxon>Ciona</taxon>
    </lineage>
</organism>
<reference evidence="3" key="1">
    <citation type="journal article" date="2002" name="Science">
        <title>The draft genome of Ciona intestinalis: insights into chordate and vertebrate origins.</title>
        <authorList>
            <person name="Dehal P."/>
            <person name="Satou Y."/>
            <person name="Campbell R.K."/>
            <person name="Chapman J."/>
            <person name="Degnan B."/>
            <person name="De Tomaso A."/>
            <person name="Davidson B."/>
            <person name="Di Gregorio A."/>
            <person name="Gelpke M."/>
            <person name="Goodstein D.M."/>
            <person name="Harafuji N."/>
            <person name="Hastings K.E."/>
            <person name="Ho I."/>
            <person name="Hotta K."/>
            <person name="Huang W."/>
            <person name="Kawashima T."/>
            <person name="Lemaire P."/>
            <person name="Martinez D."/>
            <person name="Meinertzhagen I.A."/>
            <person name="Necula S."/>
            <person name="Nonaka M."/>
            <person name="Putnam N."/>
            <person name="Rash S."/>
            <person name="Saiga H."/>
            <person name="Satake M."/>
            <person name="Terry A."/>
            <person name="Yamada L."/>
            <person name="Wang H.G."/>
            <person name="Awazu S."/>
            <person name="Azumi K."/>
            <person name="Boore J."/>
            <person name="Branno M."/>
            <person name="Chin-Bow S."/>
            <person name="DeSantis R."/>
            <person name="Doyle S."/>
            <person name="Francino P."/>
            <person name="Keys D.N."/>
            <person name="Haga S."/>
            <person name="Hayashi H."/>
            <person name="Hino K."/>
            <person name="Imai K.S."/>
            <person name="Inaba K."/>
            <person name="Kano S."/>
            <person name="Kobayashi K."/>
            <person name="Kobayashi M."/>
            <person name="Lee B.I."/>
            <person name="Makabe K.W."/>
            <person name="Manohar C."/>
            <person name="Matassi G."/>
            <person name="Medina M."/>
            <person name="Mochizuki Y."/>
            <person name="Mount S."/>
            <person name="Morishita T."/>
            <person name="Miura S."/>
            <person name="Nakayama A."/>
            <person name="Nishizaka S."/>
            <person name="Nomoto H."/>
            <person name="Ohta F."/>
            <person name="Oishi K."/>
            <person name="Rigoutsos I."/>
            <person name="Sano M."/>
            <person name="Sasaki A."/>
            <person name="Sasakura Y."/>
            <person name="Shoguchi E."/>
            <person name="Shin-i T."/>
            <person name="Spagnuolo A."/>
            <person name="Stainier D."/>
            <person name="Suzuki M.M."/>
            <person name="Tassy O."/>
            <person name="Takatori N."/>
            <person name="Tokuoka M."/>
            <person name="Yagi K."/>
            <person name="Yoshizaki F."/>
            <person name="Wada S."/>
            <person name="Zhang C."/>
            <person name="Hyatt P.D."/>
            <person name="Larimer F."/>
            <person name="Detter C."/>
            <person name="Doggett N."/>
            <person name="Glavina T."/>
            <person name="Hawkins T."/>
            <person name="Richardson P."/>
            <person name="Lucas S."/>
            <person name="Kohara Y."/>
            <person name="Levine M."/>
            <person name="Satoh N."/>
            <person name="Rokhsar D.S."/>
        </authorList>
    </citation>
    <scope>NUCLEOTIDE SEQUENCE [LARGE SCALE GENOMIC DNA]</scope>
</reference>
<protein>
    <submittedName>
        <fullName evidence="2">Uncharacterized protein</fullName>
    </submittedName>
</protein>
<evidence type="ECO:0000313" key="2">
    <source>
        <dbReference type="Ensembl" id="ENSCINP00000027718.2"/>
    </source>
</evidence>
<dbReference type="HOGENOM" id="CLU_3335294_0_0_1"/>
<evidence type="ECO:0000313" key="3">
    <source>
        <dbReference type="Proteomes" id="UP000008144"/>
    </source>
</evidence>
<proteinExistence type="predicted"/>
<accession>F6T657</accession>
<reference evidence="2" key="3">
    <citation type="submission" date="2025-09" db="UniProtKB">
        <authorList>
            <consortium name="Ensembl"/>
        </authorList>
    </citation>
    <scope>IDENTIFICATION</scope>
</reference>
<dbReference type="AlphaFoldDB" id="F6T657"/>
<dbReference type="Ensembl" id="ENSCINT00000027964.2">
    <property type="protein sequence ID" value="ENSCINP00000027718.2"/>
    <property type="gene ID" value="ENSCING00000022470.1"/>
</dbReference>
<reference evidence="2" key="2">
    <citation type="submission" date="2025-08" db="UniProtKB">
        <authorList>
            <consortium name="Ensembl"/>
        </authorList>
    </citation>
    <scope>IDENTIFICATION</scope>
</reference>
<dbReference type="InParanoid" id="F6T657"/>
<evidence type="ECO:0000256" key="1">
    <source>
        <dbReference type="SAM" id="MobiDB-lite"/>
    </source>
</evidence>
<feature type="region of interest" description="Disordered" evidence="1">
    <location>
        <begin position="1"/>
        <end position="38"/>
    </location>
</feature>
<keyword evidence="3" id="KW-1185">Reference proteome</keyword>
<sequence>MGKVPQRRSSLPPSMKPMMKQLGRLSTHQPQNTRNTRS</sequence>